<name>A0A5N5I1A2_9ROSA</name>
<dbReference type="InterPro" id="IPR050231">
    <property type="entry name" value="Iron_ascorbate_oxido_reductase"/>
</dbReference>
<reference evidence="2 3" key="3">
    <citation type="submission" date="2019-11" db="EMBL/GenBank/DDBJ databases">
        <title>A de novo genome assembly of a pear dwarfing rootstock.</title>
        <authorList>
            <person name="Wang F."/>
            <person name="Wang J."/>
            <person name="Li S."/>
            <person name="Zhang Y."/>
            <person name="Fang M."/>
            <person name="Ma L."/>
            <person name="Zhao Y."/>
            <person name="Jiang S."/>
        </authorList>
    </citation>
    <scope>NUCLEOTIDE SEQUENCE [LARGE SCALE GENOMIC DNA]</scope>
    <source>
        <strain evidence="2">S2</strain>
        <tissue evidence="2">Leaf</tissue>
    </source>
</reference>
<dbReference type="Pfam" id="PF03171">
    <property type="entry name" value="2OG-FeII_Oxy"/>
    <property type="match status" value="1"/>
</dbReference>
<dbReference type="InterPro" id="IPR044861">
    <property type="entry name" value="IPNS-like_FE2OG_OXY"/>
</dbReference>
<keyword evidence="3" id="KW-1185">Reference proteome</keyword>
<proteinExistence type="predicted"/>
<dbReference type="OrthoDB" id="288590at2759"/>
<sequence length="136" mass="15985">MAELNQAVTRMVFENYNVEKHLDDHLQSTVSTLRFNKYKKPEKIGTGQDNKWIGFDPLPSSFLFMACDGFQVWSNDRILSCTHRVNLKEYEERYSFGLFSYLEGYKPLHMLDYVQFYVANYRNVGAGFSVKEYCGF</sequence>
<feature type="domain" description="Isopenicillin N synthase-like Fe(2+) 2OG dioxygenase" evidence="1">
    <location>
        <begin position="26"/>
        <end position="99"/>
    </location>
</feature>
<dbReference type="SUPFAM" id="SSF51197">
    <property type="entry name" value="Clavaminate synthase-like"/>
    <property type="match status" value="1"/>
</dbReference>
<reference evidence="3" key="2">
    <citation type="submission" date="2019-10" db="EMBL/GenBank/DDBJ databases">
        <title>A de novo genome assembly of a pear dwarfing rootstock.</title>
        <authorList>
            <person name="Wang F."/>
            <person name="Wang J."/>
            <person name="Li S."/>
            <person name="Zhang Y."/>
            <person name="Fang M."/>
            <person name="Ma L."/>
            <person name="Zhao Y."/>
            <person name="Jiang S."/>
        </authorList>
    </citation>
    <scope>NUCLEOTIDE SEQUENCE [LARGE SCALE GENOMIC DNA]</scope>
</reference>
<evidence type="ECO:0000313" key="2">
    <source>
        <dbReference type="EMBL" id="KAB2632182.1"/>
    </source>
</evidence>
<dbReference type="InterPro" id="IPR027443">
    <property type="entry name" value="IPNS-like_sf"/>
</dbReference>
<evidence type="ECO:0000259" key="1">
    <source>
        <dbReference type="Pfam" id="PF03171"/>
    </source>
</evidence>
<dbReference type="PANTHER" id="PTHR47990">
    <property type="entry name" value="2-OXOGLUTARATE (2OG) AND FE(II)-DEPENDENT OXYGENASE SUPERFAMILY PROTEIN-RELATED"/>
    <property type="match status" value="1"/>
</dbReference>
<dbReference type="GO" id="GO:0051213">
    <property type="term" value="F:dioxygenase activity"/>
    <property type="evidence" value="ECO:0007669"/>
    <property type="project" value="UniProtKB-KW"/>
</dbReference>
<dbReference type="AlphaFoldDB" id="A0A5N5I1A2"/>
<dbReference type="EMBL" id="SMOL01000120">
    <property type="protein sequence ID" value="KAB2632182.1"/>
    <property type="molecule type" value="Genomic_DNA"/>
</dbReference>
<dbReference type="Proteomes" id="UP000327157">
    <property type="component" value="Chromosome 6"/>
</dbReference>
<dbReference type="Gene3D" id="2.60.120.330">
    <property type="entry name" value="B-lactam Antibiotic, Isopenicillin N Synthase, Chain"/>
    <property type="match status" value="1"/>
</dbReference>
<protein>
    <submittedName>
        <fullName evidence="2">2-oxoglutarate-dependent dioxygenase AOP3-like</fullName>
    </submittedName>
</protein>
<keyword evidence="2" id="KW-0560">Oxidoreductase</keyword>
<accession>A0A5N5I1A2</accession>
<comment type="caution">
    <text evidence="2">The sequence shown here is derived from an EMBL/GenBank/DDBJ whole genome shotgun (WGS) entry which is preliminary data.</text>
</comment>
<reference evidence="2 3" key="1">
    <citation type="submission" date="2019-09" db="EMBL/GenBank/DDBJ databases">
        <authorList>
            <person name="Ou C."/>
        </authorList>
    </citation>
    <scope>NUCLEOTIDE SEQUENCE [LARGE SCALE GENOMIC DNA]</scope>
    <source>
        <strain evidence="2">S2</strain>
        <tissue evidence="2">Leaf</tissue>
    </source>
</reference>
<evidence type="ECO:0000313" key="3">
    <source>
        <dbReference type="Proteomes" id="UP000327157"/>
    </source>
</evidence>
<keyword evidence="2" id="KW-0223">Dioxygenase</keyword>
<gene>
    <name evidence="2" type="ORF">D8674_028429</name>
</gene>
<organism evidence="2 3">
    <name type="scientific">Pyrus ussuriensis x Pyrus communis</name>
    <dbReference type="NCBI Taxonomy" id="2448454"/>
    <lineage>
        <taxon>Eukaryota</taxon>
        <taxon>Viridiplantae</taxon>
        <taxon>Streptophyta</taxon>
        <taxon>Embryophyta</taxon>
        <taxon>Tracheophyta</taxon>
        <taxon>Spermatophyta</taxon>
        <taxon>Magnoliopsida</taxon>
        <taxon>eudicotyledons</taxon>
        <taxon>Gunneridae</taxon>
        <taxon>Pentapetalae</taxon>
        <taxon>rosids</taxon>
        <taxon>fabids</taxon>
        <taxon>Rosales</taxon>
        <taxon>Rosaceae</taxon>
        <taxon>Amygdaloideae</taxon>
        <taxon>Maleae</taxon>
        <taxon>Pyrus</taxon>
    </lineage>
</organism>